<dbReference type="Proteomes" id="UP000266841">
    <property type="component" value="Unassembled WGS sequence"/>
</dbReference>
<evidence type="ECO:0000313" key="2">
    <source>
        <dbReference type="EMBL" id="EJK44469.1"/>
    </source>
</evidence>
<evidence type="ECO:0000256" key="1">
    <source>
        <dbReference type="SAM" id="MobiDB-lite"/>
    </source>
</evidence>
<dbReference type="AlphaFoldDB" id="K0R0X1"/>
<gene>
    <name evidence="2" type="ORF">THAOC_36984</name>
</gene>
<sequence length="194" mass="21855">MFSSVPVKEHNCRVTRRGGLRMVQKPAVDLNAILAGDHVRLEGNVMFAWGSIPLDVLVVVKRHRTDGREVEERKANQQRRRSRAEAARPPEEIEKKILKGRAHSSIACDPKRSPSTPAQRRFATRHTQDFWTLLDTRSAESKDPGPEKTDRQKPQAARSTATETGGRVRVFLTAVDCHYATNTARDDVSSPPRR</sequence>
<protein>
    <submittedName>
        <fullName evidence="2">Uncharacterized protein</fullName>
    </submittedName>
</protein>
<feature type="compositionally biased region" description="Basic and acidic residues" evidence="1">
    <location>
        <begin position="83"/>
        <end position="97"/>
    </location>
</feature>
<keyword evidence="3" id="KW-1185">Reference proteome</keyword>
<organism evidence="2 3">
    <name type="scientific">Thalassiosira oceanica</name>
    <name type="common">Marine diatom</name>
    <dbReference type="NCBI Taxonomy" id="159749"/>
    <lineage>
        <taxon>Eukaryota</taxon>
        <taxon>Sar</taxon>
        <taxon>Stramenopiles</taxon>
        <taxon>Ochrophyta</taxon>
        <taxon>Bacillariophyta</taxon>
        <taxon>Coscinodiscophyceae</taxon>
        <taxon>Thalassiosirophycidae</taxon>
        <taxon>Thalassiosirales</taxon>
        <taxon>Thalassiosiraceae</taxon>
        <taxon>Thalassiosira</taxon>
    </lineage>
</organism>
<name>K0R0X1_THAOC</name>
<evidence type="ECO:0000313" key="3">
    <source>
        <dbReference type="Proteomes" id="UP000266841"/>
    </source>
</evidence>
<accession>K0R0X1</accession>
<reference evidence="2 3" key="1">
    <citation type="journal article" date="2012" name="Genome Biol.">
        <title>Genome and low-iron response of an oceanic diatom adapted to chronic iron limitation.</title>
        <authorList>
            <person name="Lommer M."/>
            <person name="Specht M."/>
            <person name="Roy A.S."/>
            <person name="Kraemer L."/>
            <person name="Andreson R."/>
            <person name="Gutowska M.A."/>
            <person name="Wolf J."/>
            <person name="Bergner S.V."/>
            <person name="Schilhabel M.B."/>
            <person name="Klostermeier U.C."/>
            <person name="Beiko R.G."/>
            <person name="Rosenstiel P."/>
            <person name="Hippler M."/>
            <person name="Laroche J."/>
        </authorList>
    </citation>
    <scope>NUCLEOTIDE SEQUENCE [LARGE SCALE GENOMIC DNA]</scope>
    <source>
        <strain evidence="2 3">CCMP1005</strain>
    </source>
</reference>
<dbReference type="EMBL" id="AGNL01049640">
    <property type="protein sequence ID" value="EJK44469.1"/>
    <property type="molecule type" value="Genomic_DNA"/>
</dbReference>
<proteinExistence type="predicted"/>
<comment type="caution">
    <text evidence="2">The sequence shown here is derived from an EMBL/GenBank/DDBJ whole genome shotgun (WGS) entry which is preliminary data.</text>
</comment>
<feature type="compositionally biased region" description="Basic and acidic residues" evidence="1">
    <location>
        <begin position="137"/>
        <end position="153"/>
    </location>
</feature>
<feature type="region of interest" description="Disordered" evidence="1">
    <location>
        <begin position="66"/>
        <end position="168"/>
    </location>
</feature>
<feature type="compositionally biased region" description="Basic and acidic residues" evidence="1">
    <location>
        <begin position="66"/>
        <end position="75"/>
    </location>
</feature>